<protein>
    <submittedName>
        <fullName evidence="4">Acetyltransferase</fullName>
    </submittedName>
</protein>
<dbReference type="GeneID" id="33327519"/>
<dbReference type="EMBL" id="CP015106">
    <property type="protein sequence ID" value="ASJ13907.1"/>
    <property type="molecule type" value="Genomic_DNA"/>
</dbReference>
<evidence type="ECO:0000313" key="5">
    <source>
        <dbReference type="Proteomes" id="UP000250085"/>
    </source>
</evidence>
<proteinExistence type="predicted"/>
<dbReference type="Pfam" id="PF00583">
    <property type="entry name" value="Acetyltransf_1"/>
    <property type="match status" value="1"/>
</dbReference>
<name>A0A2Z2MZ14_9EURY</name>
<dbReference type="InterPro" id="IPR000182">
    <property type="entry name" value="GNAT_dom"/>
</dbReference>
<gene>
    <name evidence="4" type="ORF">A3L10_01685</name>
</gene>
<keyword evidence="5" id="KW-1185">Reference proteome</keyword>
<evidence type="ECO:0000256" key="1">
    <source>
        <dbReference type="ARBA" id="ARBA00022679"/>
    </source>
</evidence>
<dbReference type="RefSeq" id="WP_088866111.1">
    <property type="nucleotide sequence ID" value="NZ_CP015106.1"/>
</dbReference>
<dbReference type="InterPro" id="IPR016181">
    <property type="entry name" value="Acyl_CoA_acyltransferase"/>
</dbReference>
<reference evidence="4 5" key="1">
    <citation type="submission" date="2016-04" db="EMBL/GenBank/DDBJ databases">
        <title>Complete genome sequence of Thermococcus radiotolerans type strain EJ2.</title>
        <authorList>
            <person name="Oger P.M."/>
        </authorList>
    </citation>
    <scope>NUCLEOTIDE SEQUENCE [LARGE SCALE GENOMIC DNA]</scope>
    <source>
        <strain evidence="4 5">EJ2</strain>
    </source>
</reference>
<dbReference type="PANTHER" id="PTHR43420">
    <property type="entry name" value="ACETYLTRANSFERASE"/>
    <property type="match status" value="1"/>
</dbReference>
<dbReference type="GO" id="GO:0016747">
    <property type="term" value="F:acyltransferase activity, transferring groups other than amino-acyl groups"/>
    <property type="evidence" value="ECO:0007669"/>
    <property type="project" value="InterPro"/>
</dbReference>
<dbReference type="CDD" id="cd04301">
    <property type="entry name" value="NAT_SF"/>
    <property type="match status" value="1"/>
</dbReference>
<evidence type="ECO:0000259" key="3">
    <source>
        <dbReference type="PROSITE" id="PS51186"/>
    </source>
</evidence>
<dbReference type="SUPFAM" id="SSF55729">
    <property type="entry name" value="Acyl-CoA N-acyltransferases (Nat)"/>
    <property type="match status" value="1"/>
</dbReference>
<dbReference type="Gene3D" id="3.40.630.30">
    <property type="match status" value="1"/>
</dbReference>
<dbReference type="OrthoDB" id="43754at2157"/>
<dbReference type="PANTHER" id="PTHR43420:SF47">
    <property type="entry name" value="N-ACETYLTRANSFERASE DOMAIN-CONTAINING PROTEIN"/>
    <property type="match status" value="1"/>
</dbReference>
<dbReference type="InterPro" id="IPR050680">
    <property type="entry name" value="YpeA/RimI_acetyltransf"/>
</dbReference>
<evidence type="ECO:0000313" key="4">
    <source>
        <dbReference type="EMBL" id="ASJ13907.1"/>
    </source>
</evidence>
<dbReference type="KEGG" id="trl:A3L10_01685"/>
<dbReference type="Proteomes" id="UP000250085">
    <property type="component" value="Chromosome"/>
</dbReference>
<keyword evidence="2" id="KW-0012">Acyltransferase</keyword>
<evidence type="ECO:0000256" key="2">
    <source>
        <dbReference type="ARBA" id="ARBA00023315"/>
    </source>
</evidence>
<accession>A0A2Z2MZ14</accession>
<sequence length="216" mass="24697">MVGVVLKAGEGKKTEAEHFARLMEISAPEYFPALLGPRFSELFRRLFLEKQNLFSHEHVVFAIYRGQIAGMLLSYDWKVKEREEKRTGWLMMKSLGFDFLRKLPGFISSTSGSGRLEKGDYYVSNVAVYPEFRGKGIGKALMLEAERLAKESGAERIVLDVERDNERAIAIYKKLGYSVEREHSLELEGKTYEFYRMVKELKGESKGSLTSESSSR</sequence>
<organism evidence="4 5">
    <name type="scientific">Thermococcus radiotolerans</name>
    <dbReference type="NCBI Taxonomy" id="187880"/>
    <lineage>
        <taxon>Archaea</taxon>
        <taxon>Methanobacteriati</taxon>
        <taxon>Methanobacteriota</taxon>
        <taxon>Thermococci</taxon>
        <taxon>Thermococcales</taxon>
        <taxon>Thermococcaceae</taxon>
        <taxon>Thermococcus</taxon>
    </lineage>
</organism>
<keyword evidence="1 4" id="KW-0808">Transferase</keyword>
<dbReference type="AlphaFoldDB" id="A0A2Z2MZ14"/>
<feature type="domain" description="N-acetyltransferase" evidence="3">
    <location>
        <begin position="23"/>
        <end position="202"/>
    </location>
</feature>
<dbReference type="PROSITE" id="PS51186">
    <property type="entry name" value="GNAT"/>
    <property type="match status" value="1"/>
</dbReference>